<comment type="caution">
    <text evidence="8">Lacks conserved residue(s) required for the propagation of feature annotation.</text>
</comment>
<dbReference type="Gene3D" id="3.40.50.2300">
    <property type="match status" value="1"/>
</dbReference>
<comment type="similarity">
    <text evidence="2">In the N-terminal section; belongs to the phytochrome family.</text>
</comment>
<dbReference type="SMART" id="SM00387">
    <property type="entry name" value="HATPase_c"/>
    <property type="match status" value="1"/>
</dbReference>
<dbReference type="SUPFAM" id="SSF47384">
    <property type="entry name" value="Homodimeric domain of signal transducing histidine kinase"/>
    <property type="match status" value="1"/>
</dbReference>
<dbReference type="PANTHER" id="PTHR43304">
    <property type="entry name" value="PHYTOCHROME-LIKE PROTEIN CPH1"/>
    <property type="match status" value="1"/>
</dbReference>
<evidence type="ECO:0000256" key="8">
    <source>
        <dbReference type="PROSITE-ProRule" id="PRU00169"/>
    </source>
</evidence>
<evidence type="ECO:0000256" key="7">
    <source>
        <dbReference type="ARBA" id="ARBA00023012"/>
    </source>
</evidence>
<evidence type="ECO:0000259" key="15">
    <source>
        <dbReference type="PROSITE" id="PS50113"/>
    </source>
</evidence>
<dbReference type="PROSITE" id="PS50113">
    <property type="entry name" value="PAC"/>
    <property type="match status" value="1"/>
</dbReference>
<dbReference type="Pfam" id="PF00512">
    <property type="entry name" value="HisKA"/>
    <property type="match status" value="1"/>
</dbReference>
<feature type="domain" description="CBS" evidence="16">
    <location>
        <begin position="165"/>
        <end position="225"/>
    </location>
</feature>
<dbReference type="Gene3D" id="1.10.287.130">
    <property type="match status" value="1"/>
</dbReference>
<dbReference type="SMART" id="SM00086">
    <property type="entry name" value="PAC"/>
    <property type="match status" value="1"/>
</dbReference>
<feature type="coiled-coil region" evidence="10">
    <location>
        <begin position="502"/>
        <end position="532"/>
    </location>
</feature>
<dbReference type="SMART" id="SM00448">
    <property type="entry name" value="REC"/>
    <property type="match status" value="1"/>
</dbReference>
<dbReference type="Pfam" id="PF08447">
    <property type="entry name" value="PAS_3"/>
    <property type="match status" value="1"/>
</dbReference>
<organism evidence="17 18">
    <name type="scientific">Hyella patelloides LEGE 07179</name>
    <dbReference type="NCBI Taxonomy" id="945734"/>
    <lineage>
        <taxon>Bacteria</taxon>
        <taxon>Bacillati</taxon>
        <taxon>Cyanobacteriota</taxon>
        <taxon>Cyanophyceae</taxon>
        <taxon>Pleurocapsales</taxon>
        <taxon>Hyellaceae</taxon>
        <taxon>Hyella</taxon>
    </lineage>
</organism>
<dbReference type="InterPro" id="IPR003661">
    <property type="entry name" value="HisK_dim/P_dom"/>
</dbReference>
<evidence type="ECO:0000313" key="18">
    <source>
        <dbReference type="Proteomes" id="UP000320055"/>
    </source>
</evidence>
<feature type="coiled-coil region" evidence="10">
    <location>
        <begin position="291"/>
        <end position="337"/>
    </location>
</feature>
<dbReference type="NCBIfam" id="TIGR00229">
    <property type="entry name" value="sensory_box"/>
    <property type="match status" value="1"/>
</dbReference>
<evidence type="ECO:0000256" key="5">
    <source>
        <dbReference type="ARBA" id="ARBA00022679"/>
    </source>
</evidence>
<dbReference type="InterPro" id="IPR005467">
    <property type="entry name" value="His_kinase_dom"/>
</dbReference>
<dbReference type="InterPro" id="IPR036097">
    <property type="entry name" value="HisK_dim/P_sf"/>
</dbReference>
<dbReference type="Gene3D" id="2.10.70.100">
    <property type="match status" value="1"/>
</dbReference>
<dbReference type="InterPro" id="IPR004358">
    <property type="entry name" value="Sig_transdc_His_kin-like_C"/>
</dbReference>
<evidence type="ECO:0000259" key="13">
    <source>
        <dbReference type="PROSITE" id="PS50110"/>
    </source>
</evidence>
<dbReference type="PROSITE" id="PS50109">
    <property type="entry name" value="HIS_KIN"/>
    <property type="match status" value="1"/>
</dbReference>
<evidence type="ECO:0000256" key="4">
    <source>
        <dbReference type="ARBA" id="ARBA00022553"/>
    </source>
</evidence>
<dbReference type="InterPro" id="IPR046342">
    <property type="entry name" value="CBS_dom_sf"/>
</dbReference>
<evidence type="ECO:0000256" key="6">
    <source>
        <dbReference type="ARBA" id="ARBA00022777"/>
    </source>
</evidence>
<evidence type="ECO:0000259" key="11">
    <source>
        <dbReference type="PROSITE" id="PS50046"/>
    </source>
</evidence>
<dbReference type="Gene3D" id="3.30.450.40">
    <property type="match status" value="1"/>
</dbReference>
<dbReference type="OrthoDB" id="9788063at2"/>
<dbReference type="SUPFAM" id="SSF55785">
    <property type="entry name" value="PYP-like sensor domain (PAS domain)"/>
    <property type="match status" value="1"/>
</dbReference>
<feature type="domain" description="CBS" evidence="16">
    <location>
        <begin position="99"/>
        <end position="159"/>
    </location>
</feature>
<evidence type="ECO:0000259" key="12">
    <source>
        <dbReference type="PROSITE" id="PS50109"/>
    </source>
</evidence>
<dbReference type="CDD" id="cd00130">
    <property type="entry name" value="PAS"/>
    <property type="match status" value="1"/>
</dbReference>
<feature type="domain" description="Response regulatory" evidence="13">
    <location>
        <begin position="905"/>
        <end position="1021"/>
    </location>
</feature>
<dbReference type="InterPro" id="IPR000644">
    <property type="entry name" value="CBS_dom"/>
</dbReference>
<dbReference type="InterPro" id="IPR000014">
    <property type="entry name" value="PAS"/>
</dbReference>
<sequence>MPLNNFIALEQAIEREPLAVSPELPLEEVIDLMSQSWTNSCLLVGEDRVAEAKSIASVDYSCVLAIANSQLLGIFTERDLVRLISTGRSLNGKTLAEVMTKEVITLTSTESQDIFAALNLLREHKISHLPITDENHRLLGLITQGSLRQALQSLDLLKFRTVKEVMSRAIHAPPTVSVLEIAQLMADYQVSCIPIVETAKSLRPIGIITERDLVQFQLLELNLEEITAQAVMSTPLFLAKPEDSLWTVQQQMEQRLLRRLVVAGEQGELLGVITQSGLLRAINPIELRGSLDILQSRVRRLERERIEFLQRRNDYLANQIEQQTSELQDRVQREQLVATIALRIRQSLDLESILNTTVAEVRQLIEADRVLIYRFEPDRSGIVTKESVSESQWSIFHRVVKDSCFEQAWIEPYQQGHIFSVADVERTHLSQCHREFLASFQVKANIAIPILLRDENATADRLWGLLIVHQCSAPRNWQEWELELLQLLAIQVAIAIQQAELYQQAQSELARRRQAEETLQERETQLKTALDAAAMGTWSWNIATNEVILSASSQSILGFTDGEFPGTLEAIVDRIHPEDRNALNEKVTKAIDEGGLYEMETRIVLTDGKHRWLTARGHVLLDSEDRSTQMIGVTADITEKKQLEDKYLRQQRLESLGSLAGGIAHDLNNILTPIMMSVQILPITLPQIDSRSQELIQMLETNVKRGSALVKQVLSFARGIEGKRRIVQVKHLIADIRQIATETFPKSIEFQTDVSPNLWTVLGDATQIHQILLNLVINARDAMPDGGILDISAVNLTMDEEYVREHSQAQVGSYVAISITDTGIGISAENINQIFEPFFTTKENDGGTGLGLATVMTIVQSHGGFIDVVSEIGQGTRFNVFIPALEVSETDLAEHLAIPKGKGELILVVDDEATIREITRASLETHNYRVIIANNGIEAVASYVQNQAEIALVLMNMMMPEMDGTTAIRTLQKIAPNIKIIVMSGSNITYQTLSDRKLNISSFLAKPYSTYALLKAINNAVNAQ</sequence>
<dbReference type="InterPro" id="IPR011006">
    <property type="entry name" value="CheY-like_superfamily"/>
</dbReference>
<dbReference type="Proteomes" id="UP000320055">
    <property type="component" value="Unassembled WGS sequence"/>
</dbReference>
<protein>
    <recommendedName>
        <fullName evidence="3">histidine kinase</fullName>
        <ecNumber evidence="3">2.7.13.3</ecNumber>
    </recommendedName>
</protein>
<dbReference type="CDD" id="cd04620">
    <property type="entry name" value="CBS_two-component_sensor_histidine_kinase_repeat1"/>
    <property type="match status" value="1"/>
</dbReference>
<keyword evidence="4" id="KW-0597">Phosphoprotein</keyword>
<dbReference type="Pfam" id="PF00072">
    <property type="entry name" value="Response_reg"/>
    <property type="match status" value="1"/>
</dbReference>
<dbReference type="PROSITE" id="PS50110">
    <property type="entry name" value="RESPONSE_REGULATORY"/>
    <property type="match status" value="1"/>
</dbReference>
<dbReference type="EMBL" id="CAACVJ010000239">
    <property type="protein sequence ID" value="VEP15184.1"/>
    <property type="molecule type" value="Genomic_DNA"/>
</dbReference>
<keyword evidence="5" id="KW-0808">Transferase</keyword>
<dbReference type="Gene3D" id="3.10.580.10">
    <property type="entry name" value="CBS-domain"/>
    <property type="match status" value="2"/>
</dbReference>
<dbReference type="InterPro" id="IPR052162">
    <property type="entry name" value="Sensor_kinase/Photoreceptor"/>
</dbReference>
<dbReference type="InterPro" id="IPR016132">
    <property type="entry name" value="Phyto_chromo_attachment"/>
</dbReference>
<dbReference type="AlphaFoldDB" id="A0A563VUW4"/>
<dbReference type="Pfam" id="PF00571">
    <property type="entry name" value="CBS"/>
    <property type="match status" value="4"/>
</dbReference>
<dbReference type="InterPro" id="IPR003594">
    <property type="entry name" value="HATPase_dom"/>
</dbReference>
<dbReference type="PRINTS" id="PR00344">
    <property type="entry name" value="BCTRLSENSOR"/>
</dbReference>
<dbReference type="PROSITE" id="PS51371">
    <property type="entry name" value="CBS"/>
    <property type="match status" value="4"/>
</dbReference>
<evidence type="ECO:0000256" key="10">
    <source>
        <dbReference type="SAM" id="Coils"/>
    </source>
</evidence>
<evidence type="ECO:0000256" key="3">
    <source>
        <dbReference type="ARBA" id="ARBA00012438"/>
    </source>
</evidence>
<proteinExistence type="inferred from homology"/>
<dbReference type="SMART" id="SM00388">
    <property type="entry name" value="HisKA"/>
    <property type="match status" value="1"/>
</dbReference>
<dbReference type="SMART" id="SM00116">
    <property type="entry name" value="CBS"/>
    <property type="match status" value="4"/>
</dbReference>
<dbReference type="InterPro" id="IPR013655">
    <property type="entry name" value="PAS_fold_3"/>
</dbReference>
<name>A0A563VUW4_9CYAN</name>
<feature type="domain" description="Histidine kinase" evidence="12">
    <location>
        <begin position="662"/>
        <end position="886"/>
    </location>
</feature>
<dbReference type="CDD" id="cd00082">
    <property type="entry name" value="HisKA"/>
    <property type="match status" value="1"/>
</dbReference>
<dbReference type="InterPro" id="IPR000700">
    <property type="entry name" value="PAS-assoc_C"/>
</dbReference>
<feature type="domain" description="PAS" evidence="14">
    <location>
        <begin position="522"/>
        <end position="594"/>
    </location>
</feature>
<dbReference type="PROSITE" id="PS50112">
    <property type="entry name" value="PAS"/>
    <property type="match status" value="1"/>
</dbReference>
<dbReference type="PROSITE" id="PS50046">
    <property type="entry name" value="PHYTOCHROME_2"/>
    <property type="match status" value="1"/>
</dbReference>
<dbReference type="Pfam" id="PF01590">
    <property type="entry name" value="GAF"/>
    <property type="match status" value="1"/>
</dbReference>
<dbReference type="Pfam" id="PF02518">
    <property type="entry name" value="HATPase_c"/>
    <property type="match status" value="1"/>
</dbReference>
<dbReference type="SUPFAM" id="SSF55874">
    <property type="entry name" value="ATPase domain of HSP90 chaperone/DNA topoisomerase II/histidine kinase"/>
    <property type="match status" value="1"/>
</dbReference>
<dbReference type="EC" id="2.7.13.3" evidence="3"/>
<feature type="domain" description="CBS" evidence="16">
    <location>
        <begin position="13"/>
        <end position="90"/>
    </location>
</feature>
<evidence type="ECO:0000259" key="16">
    <source>
        <dbReference type="PROSITE" id="PS51371"/>
    </source>
</evidence>
<dbReference type="CDD" id="cd00156">
    <property type="entry name" value="REC"/>
    <property type="match status" value="1"/>
</dbReference>
<keyword evidence="10" id="KW-0175">Coiled coil</keyword>
<evidence type="ECO:0000313" key="17">
    <source>
        <dbReference type="EMBL" id="VEP15184.1"/>
    </source>
</evidence>
<evidence type="ECO:0000256" key="1">
    <source>
        <dbReference type="ARBA" id="ARBA00000085"/>
    </source>
</evidence>
<feature type="domain" description="PAC" evidence="15">
    <location>
        <begin position="597"/>
        <end position="649"/>
    </location>
</feature>
<dbReference type="Gene3D" id="3.30.565.10">
    <property type="entry name" value="Histidine kinase-like ATPase, C-terminal domain"/>
    <property type="match status" value="1"/>
</dbReference>
<dbReference type="RefSeq" id="WP_144873954.1">
    <property type="nucleotide sequence ID" value="NZ_LR214052.1"/>
</dbReference>
<evidence type="ECO:0000259" key="14">
    <source>
        <dbReference type="PROSITE" id="PS50112"/>
    </source>
</evidence>
<gene>
    <name evidence="17" type="ORF">H1P_3130003</name>
</gene>
<dbReference type="SMART" id="SM00065">
    <property type="entry name" value="GAF"/>
    <property type="match status" value="1"/>
</dbReference>
<keyword evidence="6" id="KW-0418">Kinase</keyword>
<dbReference type="Gene3D" id="3.30.450.20">
    <property type="entry name" value="PAS domain"/>
    <property type="match status" value="1"/>
</dbReference>
<dbReference type="CDD" id="cd17774">
    <property type="entry name" value="CBS_two-component_sensor_histidine_kinase_repeat2"/>
    <property type="match status" value="1"/>
</dbReference>
<evidence type="ECO:0000256" key="9">
    <source>
        <dbReference type="PROSITE-ProRule" id="PRU00703"/>
    </source>
</evidence>
<dbReference type="SUPFAM" id="SSF52172">
    <property type="entry name" value="CheY-like"/>
    <property type="match status" value="1"/>
</dbReference>
<dbReference type="InterPro" id="IPR035965">
    <property type="entry name" value="PAS-like_dom_sf"/>
</dbReference>
<accession>A0A563VUW4</accession>
<keyword evidence="9" id="KW-0129">CBS domain</keyword>
<dbReference type="PANTHER" id="PTHR43304:SF1">
    <property type="entry name" value="PAC DOMAIN-CONTAINING PROTEIN"/>
    <property type="match status" value="1"/>
</dbReference>
<keyword evidence="7" id="KW-0902">Two-component regulatory system</keyword>
<keyword evidence="18" id="KW-1185">Reference proteome</keyword>
<evidence type="ECO:0000256" key="2">
    <source>
        <dbReference type="ARBA" id="ARBA00006402"/>
    </source>
</evidence>
<reference evidence="17 18" key="1">
    <citation type="submission" date="2019-01" db="EMBL/GenBank/DDBJ databases">
        <authorList>
            <person name="Brito A."/>
        </authorList>
    </citation>
    <scope>NUCLEOTIDE SEQUENCE [LARGE SCALE GENOMIC DNA]</scope>
    <source>
        <strain evidence="17">1</strain>
    </source>
</reference>
<dbReference type="InterPro" id="IPR003018">
    <property type="entry name" value="GAF"/>
</dbReference>
<feature type="domain" description="CBS" evidence="16">
    <location>
        <begin position="232"/>
        <end position="293"/>
    </location>
</feature>
<dbReference type="InterPro" id="IPR036890">
    <property type="entry name" value="HATPase_C_sf"/>
</dbReference>
<dbReference type="SUPFAM" id="SSF54631">
    <property type="entry name" value="CBS-domain pair"/>
    <property type="match status" value="2"/>
</dbReference>
<dbReference type="SMART" id="SM00091">
    <property type="entry name" value="PAS"/>
    <property type="match status" value="1"/>
</dbReference>
<dbReference type="InterPro" id="IPR029016">
    <property type="entry name" value="GAF-like_dom_sf"/>
</dbReference>
<dbReference type="SUPFAM" id="SSF55781">
    <property type="entry name" value="GAF domain-like"/>
    <property type="match status" value="1"/>
</dbReference>
<dbReference type="InterPro" id="IPR001789">
    <property type="entry name" value="Sig_transdc_resp-reg_receiver"/>
</dbReference>
<comment type="catalytic activity">
    <reaction evidence="1">
        <text>ATP + protein L-histidine = ADP + protein N-phospho-L-histidine.</text>
        <dbReference type="EC" id="2.7.13.3"/>
    </reaction>
</comment>
<dbReference type="InterPro" id="IPR001610">
    <property type="entry name" value="PAC"/>
</dbReference>
<dbReference type="GO" id="GO:0000155">
    <property type="term" value="F:phosphorelay sensor kinase activity"/>
    <property type="evidence" value="ECO:0007669"/>
    <property type="project" value="InterPro"/>
</dbReference>
<feature type="domain" description="Phytochrome chromophore attachment site" evidence="11">
    <location>
        <begin position="349"/>
        <end position="491"/>
    </location>
</feature>